<comment type="caution">
    <text evidence="1">The sequence shown here is derived from an EMBL/GenBank/DDBJ whole genome shotgun (WGS) entry which is preliminary data.</text>
</comment>
<dbReference type="EMBL" id="CAJNYT010002266">
    <property type="protein sequence ID" value="CAF3459001.1"/>
    <property type="molecule type" value="Genomic_DNA"/>
</dbReference>
<sequence length="615" mass="70272">MAVHLETSWITDVSYGRASFIGPIQPLSAPKELIEPNRQALLLEELATATTAVNEQHATQVIESNDHQNRFEKIEQANRVPTIIYDTDWKNEETKFLSNETKPDLQLAKENLLPNIEYQQARITKPRPILSREHYEYIDNDPQEVAIQTDVKSLPHAHSNEQAELNNQTNFKSPPTEHSIANQLILCRPIINHLELDDEQPSSLSHDSLLAQQPQKPNINLNEPNHLENPIHSTSILTLNYAQHSQEVNPPWQRVFDNELSDEYQHLQQNLQVQTEKSSQLSDGSLLIRHEPILPENPLRSTAFLTLNYAQDNQEHSSAWEQISDQQFSNQHLQQQVQILPELLSPRHLPLITSEADERTLKESDNFVGEFQQVPLLHENVRIETSDKIPLVFEDETSQSITTKTTDDESDNNHIAAGLIVSHCSPTSDYETDSLDKDIDTTSTTTSIGTNRIYTATPITPNLPSQSTGTVQIVPVDYLLDTLADEKRTQTNPAKDFLLTIGFDQAENNHNAYIHRAKENELEHDDNLLLYNFDENEQELLNTFFEPAHFYLPTVNEISIYQISFHTQYSSISAPDFLEPTIHDDDDRLSSNQCRTTEQEILLCAKINHQNDYED</sequence>
<protein>
    <submittedName>
        <fullName evidence="1">Uncharacterized protein</fullName>
    </submittedName>
</protein>
<dbReference type="AlphaFoldDB" id="A0A818EHL1"/>
<organism evidence="1 2">
    <name type="scientific">Rotaria socialis</name>
    <dbReference type="NCBI Taxonomy" id="392032"/>
    <lineage>
        <taxon>Eukaryota</taxon>
        <taxon>Metazoa</taxon>
        <taxon>Spiralia</taxon>
        <taxon>Gnathifera</taxon>
        <taxon>Rotifera</taxon>
        <taxon>Eurotatoria</taxon>
        <taxon>Bdelloidea</taxon>
        <taxon>Philodinida</taxon>
        <taxon>Philodinidae</taxon>
        <taxon>Rotaria</taxon>
    </lineage>
</organism>
<reference evidence="1" key="1">
    <citation type="submission" date="2021-02" db="EMBL/GenBank/DDBJ databases">
        <authorList>
            <person name="Nowell W R."/>
        </authorList>
    </citation>
    <scope>NUCLEOTIDE SEQUENCE</scope>
</reference>
<name>A0A818EHL1_9BILA</name>
<evidence type="ECO:0000313" key="1">
    <source>
        <dbReference type="EMBL" id="CAF3459001.1"/>
    </source>
</evidence>
<accession>A0A818EHL1</accession>
<evidence type="ECO:0000313" key="2">
    <source>
        <dbReference type="Proteomes" id="UP000663872"/>
    </source>
</evidence>
<dbReference type="Proteomes" id="UP000663872">
    <property type="component" value="Unassembled WGS sequence"/>
</dbReference>
<feature type="non-terminal residue" evidence="1">
    <location>
        <position position="1"/>
    </location>
</feature>
<proteinExistence type="predicted"/>
<gene>
    <name evidence="1" type="ORF">GRG538_LOCUS14794</name>
</gene>